<dbReference type="GO" id="GO:0016301">
    <property type="term" value="F:kinase activity"/>
    <property type="evidence" value="ECO:0007669"/>
    <property type="project" value="UniProtKB-KW"/>
</dbReference>
<keyword evidence="5" id="KW-1185">Reference proteome</keyword>
<dbReference type="Gene3D" id="2.130.10.10">
    <property type="entry name" value="YVTN repeat-like/Quinoprotein amine dehydrogenase"/>
    <property type="match status" value="2"/>
</dbReference>
<comment type="caution">
    <text evidence="4">The sequence shown here is derived from an EMBL/GenBank/DDBJ whole genome shotgun (WGS) entry which is preliminary data.</text>
</comment>
<dbReference type="EMBL" id="JAAVJR010000011">
    <property type="protein sequence ID" value="NJW54087.1"/>
    <property type="molecule type" value="Genomic_DNA"/>
</dbReference>
<dbReference type="InterPro" id="IPR016032">
    <property type="entry name" value="Sig_transdc_resp-reg_C-effctor"/>
</dbReference>
<dbReference type="InterPro" id="IPR015943">
    <property type="entry name" value="WD40/YVTN_repeat-like_dom_sf"/>
</dbReference>
<evidence type="ECO:0000256" key="2">
    <source>
        <dbReference type="SAM" id="SignalP"/>
    </source>
</evidence>
<dbReference type="SMART" id="SM00421">
    <property type="entry name" value="HTH_LUXR"/>
    <property type="match status" value="1"/>
</dbReference>
<name>A0ABX1D0P3_9FLAO</name>
<dbReference type="RefSeq" id="WP_168139176.1">
    <property type="nucleotide sequence ID" value="NZ_JAAVJR010000011.1"/>
</dbReference>
<dbReference type="InterPro" id="IPR000792">
    <property type="entry name" value="Tscrpt_reg_LuxR_C"/>
</dbReference>
<gene>
    <name evidence="4" type="ORF">HC175_14295</name>
</gene>
<keyword evidence="1" id="KW-0472">Membrane</keyword>
<evidence type="ECO:0000313" key="5">
    <source>
        <dbReference type="Proteomes" id="UP000703674"/>
    </source>
</evidence>
<evidence type="ECO:0000259" key="3">
    <source>
        <dbReference type="SMART" id="SM00421"/>
    </source>
</evidence>
<feature type="chain" id="PRO_5046678655" evidence="2">
    <location>
        <begin position="22"/>
        <end position="914"/>
    </location>
</feature>
<protein>
    <submittedName>
        <fullName evidence="4">Histidine kinase</fullName>
    </submittedName>
</protein>
<sequence length="914" mass="105764">MKKHVRNLLLIMVFSFGATTAQELSPPIQNYSSQEYQAASQNWDIALDETGVIYAANTQGLLTYDGQRWELFPQESGSIIRSVYPHKERIYTGSYREFGYWEKDSRGDMCYTSLIPLLGDYKLQSEEFWEIIAHKGAVYFRSFGGVYRYKEEKIVPLKNANINQMEIFNDRLVVALGENGLFYLSEAGDLEALPDQELLKGKIIRDLALHNKELLIGVKDGLLHFDGAGVKEMNHRALKAELQEYELNHVLSIAPGEIIIGTVKNGIIHFKERTGEVASYNRRDGLQNNTVLAMAHSNGKIWLGLDNGIDAVDIHSPVRFFTDESGELGSVYDLVFHQEDLYLASNTGVFKLVGDKLEILEGAEGHSWNLQEYDGELYSNHNNGTYKIQKSGFLPVDERTGSFEMLKYDQTRFLIGNYTGIDFYNKNTGEVKRLNGINFPVKQMLLENNTTLWASDAYEGIYRIGLSRQADSTTFVQKISSSEKKGDYKAELFKVNNQIAVLSNGRWFRYNPFTEKLEPLEEWEAFEKNRLLRQEKGKYWFINPEENLLKITDFKNEEIRISSGMLNNRTVKNNERLIKANDSIYYITLHDGFARLNLQELKAFREREYLSTPVVQRLRDEKGFHDLEKVPHISSKNAREVTVLAGLPVSHAVGMNYELAGNNGTPIKGKVQDGRIQFQNLPYDEYSLKLTAVGSQNNASVFSVFRFVVDPPWYLKSSMKFLYLLVILLVVVLIYYVNKMKLQRHRQMLKLKYQKEHEERMMKLEKEQLINEINLKRKELANSTMMAAKKNEVLMQIQGELNRDKTKFSNEYRMKHIMNKINNAVKNDDEWKVFETNFNEVHEDFFKDLLQRYPKLSNRDLKLCAYLKMNLSSKEIAPLMGISVRGVEVHRYRLRKKIDVDNSENLTNWLITNF</sequence>
<dbReference type="SUPFAM" id="SSF63829">
    <property type="entry name" value="Calcium-dependent phosphotriesterase"/>
    <property type="match status" value="1"/>
</dbReference>
<dbReference type="InterPro" id="IPR036388">
    <property type="entry name" value="WH-like_DNA-bd_sf"/>
</dbReference>
<evidence type="ECO:0000256" key="1">
    <source>
        <dbReference type="SAM" id="Phobius"/>
    </source>
</evidence>
<keyword evidence="4" id="KW-0418">Kinase</keyword>
<feature type="domain" description="HTH luxR-type" evidence="3">
    <location>
        <begin position="853"/>
        <end position="910"/>
    </location>
</feature>
<accession>A0ABX1D0P3</accession>
<proteinExistence type="predicted"/>
<feature type="transmembrane region" description="Helical" evidence="1">
    <location>
        <begin position="721"/>
        <end position="738"/>
    </location>
</feature>
<keyword evidence="2" id="KW-0732">Signal</keyword>
<keyword evidence="1" id="KW-0812">Transmembrane</keyword>
<dbReference type="SUPFAM" id="SSF46894">
    <property type="entry name" value="C-terminal effector domain of the bipartite response regulators"/>
    <property type="match status" value="1"/>
</dbReference>
<dbReference type="Pfam" id="PF00196">
    <property type="entry name" value="GerE"/>
    <property type="match status" value="1"/>
</dbReference>
<feature type="signal peptide" evidence="2">
    <location>
        <begin position="1"/>
        <end position="21"/>
    </location>
</feature>
<evidence type="ECO:0000313" key="4">
    <source>
        <dbReference type="EMBL" id="NJW54087.1"/>
    </source>
</evidence>
<dbReference type="Proteomes" id="UP000703674">
    <property type="component" value="Unassembled WGS sequence"/>
</dbReference>
<reference evidence="4 5" key="1">
    <citation type="submission" date="2020-03" db="EMBL/GenBank/DDBJ databases">
        <title>Salinimicrobium sp. nov, isolated from SCS.</title>
        <authorList>
            <person name="Cao W.R."/>
        </authorList>
    </citation>
    <scope>NUCLEOTIDE SEQUENCE [LARGE SCALE GENOMIC DNA]</scope>
    <source>
        <strain evidence="5">J15B91</strain>
    </source>
</reference>
<organism evidence="4 5">
    <name type="scientific">Salinimicrobium oceani</name>
    <dbReference type="NCBI Taxonomy" id="2722702"/>
    <lineage>
        <taxon>Bacteria</taxon>
        <taxon>Pseudomonadati</taxon>
        <taxon>Bacteroidota</taxon>
        <taxon>Flavobacteriia</taxon>
        <taxon>Flavobacteriales</taxon>
        <taxon>Flavobacteriaceae</taxon>
        <taxon>Salinimicrobium</taxon>
    </lineage>
</organism>
<keyword evidence="1" id="KW-1133">Transmembrane helix</keyword>
<keyword evidence="4" id="KW-0808">Transferase</keyword>
<dbReference type="Gene3D" id="1.10.10.10">
    <property type="entry name" value="Winged helix-like DNA-binding domain superfamily/Winged helix DNA-binding domain"/>
    <property type="match status" value="1"/>
</dbReference>